<feature type="transmembrane region" description="Helical" evidence="1">
    <location>
        <begin position="32"/>
        <end position="50"/>
    </location>
</feature>
<proteinExistence type="predicted"/>
<keyword evidence="3" id="KW-1185">Reference proteome</keyword>
<dbReference type="PANTHER" id="PTHR43404">
    <property type="entry name" value="LIPOPOLYSACCHARIDE CHOLINEPHOSPHOTRANSFERASE LICD"/>
    <property type="match status" value="1"/>
</dbReference>
<evidence type="ECO:0000256" key="1">
    <source>
        <dbReference type="SAM" id="Phobius"/>
    </source>
</evidence>
<dbReference type="GeneID" id="101855430"/>
<feature type="domain" description="LicD/FKTN/FKRP nucleotidyltransferase" evidence="2">
    <location>
        <begin position="162"/>
        <end position="191"/>
    </location>
</feature>
<dbReference type="InterPro" id="IPR007074">
    <property type="entry name" value="LicD/FKTN/FKRP_NTP_transf"/>
</dbReference>
<evidence type="ECO:0000313" key="4">
    <source>
        <dbReference type="RefSeq" id="XP_012940518.1"/>
    </source>
</evidence>
<reference evidence="4" key="1">
    <citation type="submission" date="2025-08" db="UniProtKB">
        <authorList>
            <consortium name="RefSeq"/>
        </authorList>
    </citation>
    <scope>IDENTIFICATION</scope>
</reference>
<name>A0ABM1A484_APLCA</name>
<dbReference type="Proteomes" id="UP000694888">
    <property type="component" value="Unplaced"/>
</dbReference>
<accession>A0ABM1A484</accession>
<dbReference type="InterPro" id="IPR052942">
    <property type="entry name" value="LPS_cholinephosphotransferase"/>
</dbReference>
<organism evidence="3 4">
    <name type="scientific">Aplysia californica</name>
    <name type="common">California sea hare</name>
    <dbReference type="NCBI Taxonomy" id="6500"/>
    <lineage>
        <taxon>Eukaryota</taxon>
        <taxon>Metazoa</taxon>
        <taxon>Spiralia</taxon>
        <taxon>Lophotrochozoa</taxon>
        <taxon>Mollusca</taxon>
        <taxon>Gastropoda</taxon>
        <taxon>Heterobranchia</taxon>
        <taxon>Euthyneura</taxon>
        <taxon>Tectipleura</taxon>
        <taxon>Aplysiida</taxon>
        <taxon>Aplysioidea</taxon>
        <taxon>Aplysiidae</taxon>
        <taxon>Aplysia</taxon>
    </lineage>
</organism>
<evidence type="ECO:0000313" key="3">
    <source>
        <dbReference type="Proteomes" id="UP000694888"/>
    </source>
</evidence>
<protein>
    <submittedName>
        <fullName evidence="4">Uncharacterized protein LOC101855430</fullName>
    </submittedName>
</protein>
<keyword evidence="1" id="KW-0812">Transmembrane</keyword>
<sequence length="369" mass="43457">MALTRSQEVWKQMRYFVAIDHRRHKLLARLKILIGLVLVIAFVTPLRNLLVPGFPRILEDINTFKLIRMYLGDLVFYVDRSPYDGSCEMVHRRLAKVRMPTLDEMPVYEMSDWVRERKRLSTVLGPEELDTMDKFKPSMNNLEQKQIMYAMLSATQAFTAFNISYFIRGGSLLGYWRHHGRMPWDEDVDILVDSGKWPLAKQVLSCLPDLQLNMGADYMWKLFHKDAQLWRDETFIKFPYIDIFLYKADSGHVWPLTIWMKLVTMPAEWTLPTIKGVFEGWPVNIPREPIKILERLYGRVSTDCYSQIFLRRQRHLIPRKEWTHIPCSLLQGIYPHVVRRIEKGVVVEDRMLGSKFLSTFNATYHGTLG</sequence>
<dbReference type="RefSeq" id="XP_012940518.1">
    <property type="nucleotide sequence ID" value="XM_013085064.1"/>
</dbReference>
<keyword evidence="1" id="KW-0472">Membrane</keyword>
<gene>
    <name evidence="4" type="primary">LOC101855430</name>
</gene>
<evidence type="ECO:0000259" key="2">
    <source>
        <dbReference type="Pfam" id="PF04991"/>
    </source>
</evidence>
<keyword evidence="1" id="KW-1133">Transmembrane helix</keyword>
<dbReference type="PANTHER" id="PTHR43404:SF1">
    <property type="entry name" value="MNN4P"/>
    <property type="match status" value="1"/>
</dbReference>
<dbReference type="Pfam" id="PF04991">
    <property type="entry name" value="LicD"/>
    <property type="match status" value="1"/>
</dbReference>